<dbReference type="Proteomes" id="UP000198598">
    <property type="component" value="Unassembled WGS sequence"/>
</dbReference>
<evidence type="ECO:0000313" key="1">
    <source>
        <dbReference type="EMBL" id="SFE03377.1"/>
    </source>
</evidence>
<accession>A0A1I1X7Q3</accession>
<protein>
    <submittedName>
        <fullName evidence="1">Uncharacterized protein</fullName>
    </submittedName>
</protein>
<organism evidence="1 2">
    <name type="scientific">Spirosoma endophyticum</name>
    <dbReference type="NCBI Taxonomy" id="662367"/>
    <lineage>
        <taxon>Bacteria</taxon>
        <taxon>Pseudomonadati</taxon>
        <taxon>Bacteroidota</taxon>
        <taxon>Cytophagia</taxon>
        <taxon>Cytophagales</taxon>
        <taxon>Cytophagaceae</taxon>
        <taxon>Spirosoma</taxon>
    </lineage>
</organism>
<proteinExistence type="predicted"/>
<dbReference type="RefSeq" id="WP_093830123.1">
    <property type="nucleotide sequence ID" value="NZ_FOLQ01000009.1"/>
</dbReference>
<dbReference type="OrthoDB" id="9824625at2"/>
<reference evidence="1 2" key="1">
    <citation type="submission" date="2016-10" db="EMBL/GenBank/DDBJ databases">
        <authorList>
            <person name="de Groot N.N."/>
        </authorList>
    </citation>
    <scope>NUCLEOTIDE SEQUENCE [LARGE SCALE GENOMIC DNA]</scope>
    <source>
        <strain evidence="1 2">DSM 26130</strain>
    </source>
</reference>
<sequence>MAIELFGKNYFKLRNEYIIPLITYSVSLKKIDNWNLKKFLAEEVQGVNRVGDTYDLVYDSAKFYSCLVAEIEHFYTKAVLQLIDLQKSNNLTSPIWSAVTQYYFSFFSATLLLRITRKGFVFFDKEQLNNLSNNINFFTSSSISLESSNYFFDFIEETTTGTVIVKLVNKGEGVHKLTWFEAKKFLDTSSRNCGNDEKTIIKSLISLCSAYKSNFPADVRNSINYQGPYAIQSIRKTIYPIACDYSLDNILKELVNINPLSGDEINKKIRCSSLYGYYLFLIANRLYNEYLERSGKSKYFETLRNQYYQSKDFELGKYLV</sequence>
<evidence type="ECO:0000313" key="2">
    <source>
        <dbReference type="Proteomes" id="UP000198598"/>
    </source>
</evidence>
<dbReference type="AlphaFoldDB" id="A0A1I1X7Q3"/>
<keyword evidence="2" id="KW-1185">Reference proteome</keyword>
<name>A0A1I1X7Q3_9BACT</name>
<gene>
    <name evidence="1" type="ORF">SAMN05216167_109200</name>
</gene>
<dbReference type="EMBL" id="FOLQ01000009">
    <property type="protein sequence ID" value="SFE03377.1"/>
    <property type="molecule type" value="Genomic_DNA"/>
</dbReference>